<dbReference type="SMART" id="SM00220">
    <property type="entry name" value="S_TKc"/>
    <property type="match status" value="1"/>
</dbReference>
<evidence type="ECO:0000256" key="5">
    <source>
        <dbReference type="ARBA" id="ARBA00022777"/>
    </source>
</evidence>
<name>A0A3P6US19_LITSI</name>
<dbReference type="InterPro" id="IPR000719">
    <property type="entry name" value="Prot_kinase_dom"/>
</dbReference>
<reference evidence="8 9" key="1">
    <citation type="submission" date="2018-08" db="EMBL/GenBank/DDBJ databases">
        <authorList>
            <person name="Laetsch R D."/>
            <person name="Stevens L."/>
            <person name="Kumar S."/>
            <person name="Blaxter L. M."/>
        </authorList>
    </citation>
    <scope>NUCLEOTIDE SEQUENCE [LARGE SCALE GENOMIC DNA]</scope>
</reference>
<keyword evidence="4" id="KW-0547">Nucleotide-binding</keyword>
<dbReference type="PANTHER" id="PTHR46716">
    <property type="entry name" value="MITOGEN-ACTIVATED PROTEIN KINASE KINASE KINASE 7"/>
    <property type="match status" value="1"/>
</dbReference>
<dbReference type="PROSITE" id="PS00108">
    <property type="entry name" value="PROTEIN_KINASE_ST"/>
    <property type="match status" value="1"/>
</dbReference>
<evidence type="ECO:0000259" key="7">
    <source>
        <dbReference type="PROSITE" id="PS50011"/>
    </source>
</evidence>
<dbReference type="PANTHER" id="PTHR46716:SF1">
    <property type="entry name" value="MITOGEN-ACTIVATED PROTEIN KINASE KINASE KINASE 7"/>
    <property type="match status" value="1"/>
</dbReference>
<evidence type="ECO:0000256" key="3">
    <source>
        <dbReference type="ARBA" id="ARBA00022679"/>
    </source>
</evidence>
<dbReference type="GO" id="GO:0004709">
    <property type="term" value="F:MAP kinase kinase kinase activity"/>
    <property type="evidence" value="ECO:0007669"/>
    <property type="project" value="TreeGrafter"/>
</dbReference>
<evidence type="ECO:0000256" key="6">
    <source>
        <dbReference type="ARBA" id="ARBA00022840"/>
    </source>
</evidence>
<evidence type="ECO:0000313" key="9">
    <source>
        <dbReference type="Proteomes" id="UP000277928"/>
    </source>
</evidence>
<dbReference type="PROSITE" id="PS50011">
    <property type="entry name" value="PROTEIN_KINASE_DOM"/>
    <property type="match status" value="1"/>
</dbReference>
<dbReference type="GO" id="GO:0007254">
    <property type="term" value="P:JNK cascade"/>
    <property type="evidence" value="ECO:0007669"/>
    <property type="project" value="TreeGrafter"/>
</dbReference>
<keyword evidence="6" id="KW-0067">ATP-binding</keyword>
<dbReference type="GO" id="GO:0019899">
    <property type="term" value="F:enzyme binding"/>
    <property type="evidence" value="ECO:0007669"/>
    <property type="project" value="UniProtKB-ARBA"/>
</dbReference>
<organism evidence="8 9">
    <name type="scientific">Litomosoides sigmodontis</name>
    <name type="common">Filarial nematode worm</name>
    <dbReference type="NCBI Taxonomy" id="42156"/>
    <lineage>
        <taxon>Eukaryota</taxon>
        <taxon>Metazoa</taxon>
        <taxon>Ecdysozoa</taxon>
        <taxon>Nematoda</taxon>
        <taxon>Chromadorea</taxon>
        <taxon>Rhabditida</taxon>
        <taxon>Spirurina</taxon>
        <taxon>Spiruromorpha</taxon>
        <taxon>Filarioidea</taxon>
        <taxon>Onchocercidae</taxon>
        <taxon>Litomosoides</taxon>
    </lineage>
</organism>
<feature type="non-terminal residue" evidence="8">
    <location>
        <position position="1"/>
    </location>
</feature>
<feature type="domain" description="Protein kinase" evidence="7">
    <location>
        <begin position="1"/>
        <end position="164"/>
    </location>
</feature>
<dbReference type="GO" id="GO:0005524">
    <property type="term" value="F:ATP binding"/>
    <property type="evidence" value="ECO:0007669"/>
    <property type="project" value="UniProtKB-KW"/>
</dbReference>
<dbReference type="GO" id="GO:0006950">
    <property type="term" value="P:response to stress"/>
    <property type="evidence" value="ECO:0007669"/>
    <property type="project" value="UniProtKB-ARBA"/>
</dbReference>
<dbReference type="OMA" id="PNERYSM"/>
<dbReference type="AlphaFoldDB" id="A0A3P6US19"/>
<dbReference type="SUPFAM" id="SSF56112">
    <property type="entry name" value="Protein kinase-like (PK-like)"/>
    <property type="match status" value="1"/>
</dbReference>
<dbReference type="STRING" id="42156.A0A3P6US19"/>
<dbReference type="InterPro" id="IPR001245">
    <property type="entry name" value="Ser-Thr/Tyr_kinase_cat_dom"/>
</dbReference>
<keyword evidence="3" id="KW-0808">Transferase</keyword>
<evidence type="ECO:0000313" key="8">
    <source>
        <dbReference type="EMBL" id="VDK80291.1"/>
    </source>
</evidence>
<keyword evidence="5" id="KW-0418">Kinase</keyword>
<sequence length="228" mass="25710">LHESRNISYKADHAFHWASQCIDALAYIHKKGFAHGDLKTANLLLADNCCSLKIADFGTMVYMNAQTEYKQGTASWTAPEIITGSSPSKKSDIYSFGIILWEIITRARPYSDCKNAEEILWSVHAGLRPSRITGIPTKLMEMIERCWQELPEERPSIEEIQTLLDTFCRMYPNASEPLTCFETSPKQRKEVTDGNNTMGCGTTEREAIKAVCELSPNLLEEIEALKKV</sequence>
<protein>
    <recommendedName>
        <fullName evidence="7">Protein kinase domain-containing protein</fullName>
    </recommendedName>
</protein>
<dbReference type="InterPro" id="IPR011009">
    <property type="entry name" value="Kinase-like_dom_sf"/>
</dbReference>
<gene>
    <name evidence="8" type="ORF">NLS_LOCUS4844</name>
</gene>
<dbReference type="GO" id="GO:0043123">
    <property type="term" value="P:positive regulation of canonical NF-kappaB signal transduction"/>
    <property type="evidence" value="ECO:0007669"/>
    <property type="project" value="TreeGrafter"/>
</dbReference>
<dbReference type="OrthoDB" id="10013149at2759"/>
<evidence type="ECO:0000256" key="2">
    <source>
        <dbReference type="ARBA" id="ARBA00022527"/>
    </source>
</evidence>
<proteinExistence type="inferred from homology"/>
<dbReference type="Proteomes" id="UP000277928">
    <property type="component" value="Unassembled WGS sequence"/>
</dbReference>
<dbReference type="Pfam" id="PF07714">
    <property type="entry name" value="PK_Tyr_Ser-Thr"/>
    <property type="match status" value="1"/>
</dbReference>
<evidence type="ECO:0000256" key="4">
    <source>
        <dbReference type="ARBA" id="ARBA00022741"/>
    </source>
</evidence>
<dbReference type="InterPro" id="IPR008271">
    <property type="entry name" value="Ser/Thr_kinase_AS"/>
</dbReference>
<dbReference type="Gene3D" id="1.10.510.10">
    <property type="entry name" value="Transferase(Phosphotransferase) domain 1"/>
    <property type="match status" value="1"/>
</dbReference>
<dbReference type="GO" id="GO:0006955">
    <property type="term" value="P:immune response"/>
    <property type="evidence" value="ECO:0007669"/>
    <property type="project" value="TreeGrafter"/>
</dbReference>
<evidence type="ECO:0000256" key="1">
    <source>
        <dbReference type="ARBA" id="ARBA00006529"/>
    </source>
</evidence>
<keyword evidence="9" id="KW-1185">Reference proteome</keyword>
<dbReference type="EMBL" id="UYRX01000330">
    <property type="protein sequence ID" value="VDK80291.1"/>
    <property type="molecule type" value="Genomic_DNA"/>
</dbReference>
<comment type="similarity">
    <text evidence="1">Belongs to the protein kinase superfamily. STE Ser/Thr protein kinase family. MAP kinase kinase kinase subfamily.</text>
</comment>
<accession>A0A3P6US19</accession>
<dbReference type="PRINTS" id="PR00109">
    <property type="entry name" value="TYRKINASE"/>
</dbReference>
<keyword evidence="2" id="KW-0723">Serine/threonine-protein kinase</keyword>